<dbReference type="Gene3D" id="3.40.50.12580">
    <property type="match status" value="1"/>
</dbReference>
<sequence length="472" mass="54024">MKKRIGLTCTTVFHYVHFSGIAKELEKMGYQVEYIIYTPYHINERVERLIEVFEQNNITYCGFEQLFDKTVEFDALLAPYYMPGFQLLDKDLIKIRGLYGYAKDSWNYAEWNKGFDLVLSYGPYATKRLTAFAEVADIGHPRLTGNYLKTVIDINGNELSIEKLTDRKTLVYCPTWADLSSLDIFVENVVSLTKEFNVIVKLHHGNVLSGNNEKWEALKNIDTLYLYDEFTNLFDLLQFADIILSDYSGAIFDAMLFKKPIVLLDIIDENILDTGSVNLDKMANISLYNNVDVTNISLDIQIRDILPHVKDPSELLPTLITALDMDIPYLELLNELYTYQDSLANERAAKAIHLAMSQEKKHWDNDESFHIIDEEAIKNFLNHNKNDLSVWGAGLSGQIIVSWLKGNNIAINRLMDADTFKQGKEFLNYKIEKPIVEKGIIITVTGKGLKAIRELCSKSGLQEGKDFISIFK</sequence>
<dbReference type="Proteomes" id="UP000030408">
    <property type="component" value="Unassembled WGS sequence"/>
</dbReference>
<protein>
    <recommendedName>
        <fullName evidence="3">CDP-glycerol:glycerophosphate glycerophosphotransferase</fullName>
    </recommendedName>
</protein>
<accession>A0A0A3HV54</accession>
<dbReference type="SUPFAM" id="SSF53756">
    <property type="entry name" value="UDP-Glycosyltransferase/glycogen phosphorylase"/>
    <property type="match status" value="1"/>
</dbReference>
<dbReference type="STRING" id="1384057.CD33_06320"/>
<evidence type="ECO:0008006" key="3">
    <source>
        <dbReference type="Google" id="ProtNLM"/>
    </source>
</evidence>
<dbReference type="eggNOG" id="COG1887">
    <property type="taxonomic scope" value="Bacteria"/>
</dbReference>
<keyword evidence="2" id="KW-1185">Reference proteome</keyword>
<dbReference type="EMBL" id="JPVO01000045">
    <property type="protein sequence ID" value="KGR76481.1"/>
    <property type="molecule type" value="Genomic_DNA"/>
</dbReference>
<evidence type="ECO:0000313" key="1">
    <source>
        <dbReference type="EMBL" id="KGR76481.1"/>
    </source>
</evidence>
<reference evidence="1 2" key="1">
    <citation type="submission" date="2014-02" db="EMBL/GenBank/DDBJ databases">
        <title>Draft genome sequence of Lysinibacillus sinduriensis JCM 15800.</title>
        <authorList>
            <person name="Zhang F."/>
            <person name="Wang G."/>
            <person name="Zhang L."/>
        </authorList>
    </citation>
    <scope>NUCLEOTIDE SEQUENCE [LARGE SCALE GENOMIC DNA]</scope>
    <source>
        <strain evidence="1 2">JCM 15800</strain>
    </source>
</reference>
<dbReference type="OrthoDB" id="9815923at2"/>
<dbReference type="RefSeq" id="WP_036199068.1">
    <property type="nucleotide sequence ID" value="NZ_AVCY01000011.1"/>
</dbReference>
<dbReference type="GO" id="GO:0016020">
    <property type="term" value="C:membrane"/>
    <property type="evidence" value="ECO:0007669"/>
    <property type="project" value="InterPro"/>
</dbReference>
<name>A0A0A3HV54_9BACL</name>
<organism evidence="1 2">
    <name type="scientific">Ureibacillus sinduriensis BLB-1 = JCM 15800</name>
    <dbReference type="NCBI Taxonomy" id="1384057"/>
    <lineage>
        <taxon>Bacteria</taxon>
        <taxon>Bacillati</taxon>
        <taxon>Bacillota</taxon>
        <taxon>Bacilli</taxon>
        <taxon>Bacillales</taxon>
        <taxon>Caryophanaceae</taxon>
        <taxon>Ureibacillus</taxon>
    </lineage>
</organism>
<proteinExistence type="predicted"/>
<gene>
    <name evidence="1" type="ORF">CD33_06320</name>
</gene>
<evidence type="ECO:0000313" key="2">
    <source>
        <dbReference type="Proteomes" id="UP000030408"/>
    </source>
</evidence>
<comment type="caution">
    <text evidence="1">The sequence shown here is derived from an EMBL/GenBank/DDBJ whole genome shotgun (WGS) entry which is preliminary data.</text>
</comment>
<dbReference type="Pfam" id="PF04464">
    <property type="entry name" value="Glyphos_transf"/>
    <property type="match status" value="1"/>
</dbReference>
<dbReference type="InterPro" id="IPR043148">
    <property type="entry name" value="TagF_C"/>
</dbReference>
<dbReference type="AlphaFoldDB" id="A0A0A3HV54"/>
<dbReference type="InterPro" id="IPR007554">
    <property type="entry name" value="Glycerophosphate_synth"/>
</dbReference>
<dbReference type="GO" id="GO:0047355">
    <property type="term" value="F:CDP-glycerol glycerophosphotransferase activity"/>
    <property type="evidence" value="ECO:0007669"/>
    <property type="project" value="InterPro"/>
</dbReference>